<feature type="transmembrane region" description="Helical" evidence="6">
    <location>
        <begin position="552"/>
        <end position="570"/>
    </location>
</feature>
<evidence type="ECO:0000259" key="8">
    <source>
        <dbReference type="PROSITE" id="PS50850"/>
    </source>
</evidence>
<organism evidence="9 10">
    <name type="scientific">Globodera rostochiensis</name>
    <name type="common">Golden nematode worm</name>
    <name type="synonym">Heterodera rostochiensis</name>
    <dbReference type="NCBI Taxonomy" id="31243"/>
    <lineage>
        <taxon>Eukaryota</taxon>
        <taxon>Metazoa</taxon>
        <taxon>Ecdysozoa</taxon>
        <taxon>Nematoda</taxon>
        <taxon>Chromadorea</taxon>
        <taxon>Rhabditida</taxon>
        <taxon>Tylenchina</taxon>
        <taxon>Tylenchomorpha</taxon>
        <taxon>Tylenchoidea</taxon>
        <taxon>Heteroderidae</taxon>
        <taxon>Heteroderinae</taxon>
        <taxon>Globodera</taxon>
    </lineage>
</organism>
<evidence type="ECO:0000256" key="7">
    <source>
        <dbReference type="SAM" id="SignalP"/>
    </source>
</evidence>
<dbReference type="Gene3D" id="1.20.1250.20">
    <property type="entry name" value="MFS general substrate transporter like domains"/>
    <property type="match status" value="1"/>
</dbReference>
<feature type="chain" id="PRO_5036873228" evidence="7">
    <location>
        <begin position="17"/>
        <end position="772"/>
    </location>
</feature>
<dbReference type="WBParaSite" id="Gr19_v10_g8293.t1">
    <property type="protein sequence ID" value="Gr19_v10_g8293.t1"/>
    <property type="gene ID" value="Gr19_v10_g8293"/>
</dbReference>
<feature type="transmembrane region" description="Helical" evidence="6">
    <location>
        <begin position="437"/>
        <end position="461"/>
    </location>
</feature>
<feature type="transmembrane region" description="Helical" evidence="6">
    <location>
        <begin position="590"/>
        <end position="610"/>
    </location>
</feature>
<feature type="transmembrane region" description="Helical" evidence="6">
    <location>
        <begin position="644"/>
        <end position="672"/>
    </location>
</feature>
<evidence type="ECO:0000256" key="4">
    <source>
        <dbReference type="ARBA" id="ARBA00023136"/>
    </source>
</evidence>
<feature type="domain" description="Major facilitator superfamily (MFS) profile" evidence="8">
    <location>
        <begin position="293"/>
        <end position="738"/>
    </location>
</feature>
<accession>A0A914IAZ4</accession>
<dbReference type="PANTHER" id="PTHR23503:SF49">
    <property type="entry name" value="MAJOR FACILITATOR SUPERFAMILY (MFS) PROFILE DOMAIN-CONTAINING PROTEIN"/>
    <property type="match status" value="1"/>
</dbReference>
<dbReference type="Proteomes" id="UP000887572">
    <property type="component" value="Unplaced"/>
</dbReference>
<dbReference type="InterPro" id="IPR020846">
    <property type="entry name" value="MFS_dom"/>
</dbReference>
<proteinExistence type="predicted"/>
<evidence type="ECO:0000256" key="3">
    <source>
        <dbReference type="ARBA" id="ARBA00022989"/>
    </source>
</evidence>
<evidence type="ECO:0000256" key="5">
    <source>
        <dbReference type="SAM" id="MobiDB-lite"/>
    </source>
</evidence>
<feature type="region of interest" description="Disordered" evidence="5">
    <location>
        <begin position="146"/>
        <end position="185"/>
    </location>
</feature>
<evidence type="ECO:0000256" key="6">
    <source>
        <dbReference type="SAM" id="Phobius"/>
    </source>
</evidence>
<feature type="transmembrane region" description="Helical" evidence="6">
    <location>
        <begin position="713"/>
        <end position="734"/>
    </location>
</feature>
<evidence type="ECO:0000313" key="9">
    <source>
        <dbReference type="Proteomes" id="UP000887572"/>
    </source>
</evidence>
<comment type="subcellular location">
    <subcellularLocation>
        <location evidence="1">Membrane</location>
        <topology evidence="1">Multi-pass membrane protein</topology>
    </subcellularLocation>
</comment>
<feature type="transmembrane region" description="Helical" evidence="6">
    <location>
        <begin position="405"/>
        <end position="425"/>
    </location>
</feature>
<feature type="signal peptide" evidence="7">
    <location>
        <begin position="1"/>
        <end position="16"/>
    </location>
</feature>
<dbReference type="GO" id="GO:0015149">
    <property type="term" value="F:hexose transmembrane transporter activity"/>
    <property type="evidence" value="ECO:0007669"/>
    <property type="project" value="TreeGrafter"/>
</dbReference>
<dbReference type="GO" id="GO:0016020">
    <property type="term" value="C:membrane"/>
    <property type="evidence" value="ECO:0007669"/>
    <property type="project" value="UniProtKB-SubCell"/>
</dbReference>
<dbReference type="InterPro" id="IPR045263">
    <property type="entry name" value="GLUT"/>
</dbReference>
<feature type="transmembrane region" description="Helical" evidence="6">
    <location>
        <begin position="467"/>
        <end position="486"/>
    </location>
</feature>
<feature type="transmembrane region" description="Helical" evidence="6">
    <location>
        <begin position="617"/>
        <end position="638"/>
    </location>
</feature>
<dbReference type="Pfam" id="PF00083">
    <property type="entry name" value="Sugar_tr"/>
    <property type="match status" value="1"/>
</dbReference>
<keyword evidence="3 6" id="KW-1133">Transmembrane helix</keyword>
<dbReference type="InterPro" id="IPR005828">
    <property type="entry name" value="MFS_sugar_transport-like"/>
</dbReference>
<dbReference type="InterPro" id="IPR036259">
    <property type="entry name" value="MFS_trans_sf"/>
</dbReference>
<evidence type="ECO:0000256" key="2">
    <source>
        <dbReference type="ARBA" id="ARBA00022692"/>
    </source>
</evidence>
<dbReference type="SUPFAM" id="SSF103473">
    <property type="entry name" value="MFS general substrate transporter"/>
    <property type="match status" value="1"/>
</dbReference>
<name>A0A914IAZ4_GLORO</name>
<dbReference type="PROSITE" id="PS50850">
    <property type="entry name" value="MFS"/>
    <property type="match status" value="1"/>
</dbReference>
<dbReference type="AlphaFoldDB" id="A0A914IAZ4"/>
<evidence type="ECO:0000256" key="1">
    <source>
        <dbReference type="ARBA" id="ARBA00004141"/>
    </source>
</evidence>
<feature type="transmembrane region" description="Helical" evidence="6">
    <location>
        <begin position="376"/>
        <end position="399"/>
    </location>
</feature>
<keyword evidence="9" id="KW-1185">Reference proteome</keyword>
<sequence length="772" mass="84343">MMVAVPCAAICLLALSLYYRPSPDIKKCAYCVQLRGLRTECMKKPRSCAEGDPDSLLYCLIRDEYPRGREMLKRSFRCISHANVSSNRSSFPPLLLSSLALIHEDVRCPFDNVQHNCRCPDCPPSNDLTPSEDKFNDKANQIREGFRASNSSTPSPPPPTETNPPGGGSLYVPPIRPQPKNGPIAAAAEGRPALVGSVGGLVWNLPSARRCTASTAQRRAGPAEALDDDALELQFHKMCGCPTAVNIVQHSPEQPTTKSIELADPVTKSTNSFITSQAKESPLVFPLLQTFKLVGIGCCLTCITNFPSAFMHTSVNTAVKELDTYLNESYTNRGTSFSEHHFSLIRSAINSCWYAGQIVGALCSPHLCDKYGRKPAYILATAMMTLACALQMLATLFPYPEVMVFGRLMASVFSPMSDTVAILYLQEISPTSLRGALSSLFATGYSAMGLLGMLLGIRPVLGHSLTLLFFVPVLPGIVSVLFLAWIPETPKFLMIAKRDEAAARRSLTFFQGPMASNEQALRDYQQEAQNDQNAEGDASILSLFTVPYLRKALILSLMAMVPTLAFYPILQSSTFFMLSLHFSTSLAQLSSSLMMVLLTVSCVFAAFLVDRFPRRRLFLSVGVLSVLLLVLFIAGAALTPVTPAARFVAVTAMMAYIVSYGLAIGPISYFIAPELVPMPHRSSMFCVSFSLISVLIALTNFATLPLYKMVGPLTFGPLFAVPSLLSLLYLYLYLPETKGCETHQIVALLKSGRQRINSNRRHILHEGNVDDG</sequence>
<keyword evidence="7" id="KW-0732">Signal</keyword>
<keyword evidence="4 6" id="KW-0472">Membrane</keyword>
<feature type="transmembrane region" description="Helical" evidence="6">
    <location>
        <begin position="684"/>
        <end position="707"/>
    </location>
</feature>
<dbReference type="PANTHER" id="PTHR23503">
    <property type="entry name" value="SOLUTE CARRIER FAMILY 2"/>
    <property type="match status" value="1"/>
</dbReference>
<evidence type="ECO:0000313" key="10">
    <source>
        <dbReference type="WBParaSite" id="Gr19_v10_g8293.t1"/>
    </source>
</evidence>
<protein>
    <submittedName>
        <fullName evidence="10">Major facilitator superfamily (MFS) profile domain-containing protein</fullName>
    </submittedName>
</protein>
<reference evidence="10" key="1">
    <citation type="submission" date="2022-11" db="UniProtKB">
        <authorList>
            <consortium name="WormBaseParasite"/>
        </authorList>
    </citation>
    <scope>IDENTIFICATION</scope>
</reference>
<keyword evidence="2 6" id="KW-0812">Transmembrane</keyword>